<organism evidence="1 2">
    <name type="scientific">Dyadobacter frigoris</name>
    <dbReference type="NCBI Taxonomy" id="2576211"/>
    <lineage>
        <taxon>Bacteria</taxon>
        <taxon>Pseudomonadati</taxon>
        <taxon>Bacteroidota</taxon>
        <taxon>Cytophagia</taxon>
        <taxon>Cytophagales</taxon>
        <taxon>Spirosomataceae</taxon>
        <taxon>Dyadobacter</taxon>
    </lineage>
</organism>
<sequence>MGIIETIKMLTREEGIEIGFEQGIEKGLEKGEEKKSFEVVTRMLESGKFSILEIANFADVSEDFVRKVQEDQK</sequence>
<reference evidence="1 2" key="1">
    <citation type="submission" date="2019-05" db="EMBL/GenBank/DDBJ databases">
        <title>Dyadobacter AR-3-8 sp. nov., isolated from arctic soil.</title>
        <authorList>
            <person name="Chaudhary D.K."/>
        </authorList>
    </citation>
    <scope>NUCLEOTIDE SEQUENCE [LARGE SCALE GENOMIC DNA]</scope>
    <source>
        <strain evidence="1 2">AR-3-8</strain>
    </source>
</reference>
<protein>
    <recommendedName>
        <fullName evidence="3">Transposase</fullName>
    </recommendedName>
</protein>
<evidence type="ECO:0000313" key="2">
    <source>
        <dbReference type="Proteomes" id="UP000304900"/>
    </source>
</evidence>
<dbReference type="OrthoDB" id="935030at2"/>
<proteinExistence type="predicted"/>
<gene>
    <name evidence="1" type="ORF">FDK13_14015</name>
</gene>
<keyword evidence="2" id="KW-1185">Reference proteome</keyword>
<evidence type="ECO:0000313" key="1">
    <source>
        <dbReference type="EMBL" id="TKT91484.1"/>
    </source>
</evidence>
<name>A0A4U6DB00_9BACT</name>
<dbReference type="RefSeq" id="WP_137340632.1">
    <property type="nucleotide sequence ID" value="NZ_BSQH01000003.1"/>
</dbReference>
<dbReference type="AlphaFoldDB" id="A0A4U6DB00"/>
<dbReference type="Proteomes" id="UP000304900">
    <property type="component" value="Unassembled WGS sequence"/>
</dbReference>
<comment type="caution">
    <text evidence="1">The sequence shown here is derived from an EMBL/GenBank/DDBJ whole genome shotgun (WGS) entry which is preliminary data.</text>
</comment>
<dbReference type="EMBL" id="SZVO01000006">
    <property type="protein sequence ID" value="TKT91484.1"/>
    <property type="molecule type" value="Genomic_DNA"/>
</dbReference>
<accession>A0A4U6DB00</accession>
<evidence type="ECO:0008006" key="3">
    <source>
        <dbReference type="Google" id="ProtNLM"/>
    </source>
</evidence>